<evidence type="ECO:0000256" key="1">
    <source>
        <dbReference type="ARBA" id="ARBA00001964"/>
    </source>
</evidence>
<evidence type="ECO:0000313" key="8">
    <source>
        <dbReference type="Proteomes" id="UP001500842"/>
    </source>
</evidence>
<dbReference type="EMBL" id="BAAAOR010000017">
    <property type="protein sequence ID" value="GAA1518976.1"/>
    <property type="molecule type" value="Genomic_DNA"/>
</dbReference>
<sequence>MSLETSPGTARDVALSGYELMVTARQIELECVRLSGHWYAAIGEEAVLAGAYGLSSQHGDVLFPHYRGAMVVHYLRGRSLEDLFLSVLARKGSSSQGRHIAPLDGWLQGDVMPWTSYMLGPNIPFGSGAALALSRSTTDRVAIVGLGDGTAGTGDFHEGLNMASALNLPVVFVCHNNQFSISTRPQEVLATESIASWARGYQMPSVTVDGNDLKQVQAAVGEAVRRARRREGPSFVECLTFRRTGHFASDHAPYRDSAELAMWEKRDPIESWERELVNQWNMSRSDLKEIRTRLEEVVKQAAATAETAPHADEEDLSLEGVYDR</sequence>
<evidence type="ECO:0000256" key="2">
    <source>
        <dbReference type="ARBA" id="ARBA00023002"/>
    </source>
</evidence>
<evidence type="ECO:0000259" key="6">
    <source>
        <dbReference type="Pfam" id="PF00676"/>
    </source>
</evidence>
<keyword evidence="8" id="KW-1185">Reference proteome</keyword>
<dbReference type="CDD" id="cd02000">
    <property type="entry name" value="TPP_E1_PDC_ADC_BCADC"/>
    <property type="match status" value="1"/>
</dbReference>
<dbReference type="PANTHER" id="PTHR43380:SF1">
    <property type="entry name" value="2-OXOISOVALERATE DEHYDROGENASE SUBUNIT ALPHA, MITOCHONDRIAL"/>
    <property type="match status" value="1"/>
</dbReference>
<proteinExistence type="inferred from homology"/>
<reference evidence="7 8" key="1">
    <citation type="journal article" date="2019" name="Int. J. Syst. Evol. Microbiol.">
        <title>The Global Catalogue of Microorganisms (GCM) 10K type strain sequencing project: providing services to taxonomists for standard genome sequencing and annotation.</title>
        <authorList>
            <consortium name="The Broad Institute Genomics Platform"/>
            <consortium name="The Broad Institute Genome Sequencing Center for Infectious Disease"/>
            <person name="Wu L."/>
            <person name="Ma J."/>
        </authorList>
    </citation>
    <scope>NUCLEOTIDE SEQUENCE [LARGE SCALE GENOMIC DNA]</scope>
    <source>
        <strain evidence="7 8">JCM 14942</strain>
    </source>
</reference>
<feature type="region of interest" description="Disordered" evidence="5">
    <location>
        <begin position="301"/>
        <end position="324"/>
    </location>
</feature>
<keyword evidence="2 4" id="KW-0560">Oxidoreductase</keyword>
<dbReference type="EC" id="1.2.4.4" evidence="4"/>
<comment type="catalytic activity">
    <reaction evidence="4">
        <text>N(6)-[(R)-lipoyl]-L-lysyl-[protein] + 3-methyl-2-oxobutanoate + H(+) = N(6)-[(R)-S(8)-2-methylpropanoyldihydrolipoyl]-L-lysyl-[protein] + CO2</text>
        <dbReference type="Rhea" id="RHEA:13457"/>
        <dbReference type="Rhea" id="RHEA-COMP:10474"/>
        <dbReference type="Rhea" id="RHEA-COMP:10497"/>
        <dbReference type="ChEBI" id="CHEBI:11851"/>
        <dbReference type="ChEBI" id="CHEBI:15378"/>
        <dbReference type="ChEBI" id="CHEBI:16526"/>
        <dbReference type="ChEBI" id="CHEBI:83099"/>
        <dbReference type="ChEBI" id="CHEBI:83142"/>
        <dbReference type="EC" id="1.2.4.4"/>
    </reaction>
</comment>
<gene>
    <name evidence="7" type="ORF">GCM10009788_23720</name>
</gene>
<evidence type="ECO:0000256" key="3">
    <source>
        <dbReference type="ARBA" id="ARBA00023052"/>
    </source>
</evidence>
<comment type="similarity">
    <text evidence="4">Belongs to the BCKDHA family.</text>
</comment>
<name>A0ABN2AGG9_9ACTN</name>
<dbReference type="PANTHER" id="PTHR43380">
    <property type="entry name" value="2-OXOISOVALERATE DEHYDROGENASE SUBUNIT ALPHA, MITOCHONDRIAL"/>
    <property type="match status" value="1"/>
</dbReference>
<dbReference type="Gene3D" id="3.40.50.970">
    <property type="match status" value="1"/>
</dbReference>
<evidence type="ECO:0000256" key="4">
    <source>
        <dbReference type="RuleBase" id="RU365014"/>
    </source>
</evidence>
<dbReference type="InterPro" id="IPR001017">
    <property type="entry name" value="DH_E1"/>
</dbReference>
<dbReference type="InterPro" id="IPR029061">
    <property type="entry name" value="THDP-binding"/>
</dbReference>
<dbReference type="SUPFAM" id="SSF52518">
    <property type="entry name" value="Thiamin diphosphate-binding fold (THDP-binding)"/>
    <property type="match status" value="1"/>
</dbReference>
<comment type="caution">
    <text evidence="7">The sequence shown here is derived from an EMBL/GenBank/DDBJ whole genome shotgun (WGS) entry which is preliminary data.</text>
</comment>
<feature type="domain" description="Dehydrogenase E1 component" evidence="6">
    <location>
        <begin position="38"/>
        <end position="311"/>
    </location>
</feature>
<accession>A0ABN2AGG9</accession>
<evidence type="ECO:0000256" key="5">
    <source>
        <dbReference type="SAM" id="MobiDB-lite"/>
    </source>
</evidence>
<protein>
    <recommendedName>
        <fullName evidence="4">2-oxoisovalerate dehydrogenase subunit alpha</fullName>
        <ecNumber evidence="4">1.2.4.4</ecNumber>
    </recommendedName>
    <alternativeName>
        <fullName evidence="4">Branched-chain alpha-keto acid dehydrogenase E1 component alpha chain</fullName>
    </alternativeName>
</protein>
<dbReference type="RefSeq" id="WP_141003232.1">
    <property type="nucleotide sequence ID" value="NZ_BAAAOR010000017.1"/>
</dbReference>
<keyword evidence="3 4" id="KW-0786">Thiamine pyrophosphate</keyword>
<dbReference type="InterPro" id="IPR050771">
    <property type="entry name" value="Alpha-ketoacid_DH_E1_comp"/>
</dbReference>
<organism evidence="7 8">
    <name type="scientific">Nocardioides humi</name>
    <dbReference type="NCBI Taxonomy" id="449461"/>
    <lineage>
        <taxon>Bacteria</taxon>
        <taxon>Bacillati</taxon>
        <taxon>Actinomycetota</taxon>
        <taxon>Actinomycetes</taxon>
        <taxon>Propionibacteriales</taxon>
        <taxon>Nocardioidaceae</taxon>
        <taxon>Nocardioides</taxon>
    </lineage>
</organism>
<comment type="function">
    <text evidence="4">The branched-chain alpha-keto dehydrogenase complex catalyzes the overall conversion of alpha-keto acids to acyl-CoA and CO(2). It contains multiple copies of three enzymatic components: branched-chain alpha-keto acid decarboxylase (E1), lipoamide acyltransferase (E2) and lipoamide dehydrogenase (E3).</text>
</comment>
<dbReference type="Proteomes" id="UP001500842">
    <property type="component" value="Unassembled WGS sequence"/>
</dbReference>
<dbReference type="Pfam" id="PF00676">
    <property type="entry name" value="E1_dh"/>
    <property type="match status" value="1"/>
</dbReference>
<evidence type="ECO:0000313" key="7">
    <source>
        <dbReference type="EMBL" id="GAA1518976.1"/>
    </source>
</evidence>
<comment type="cofactor">
    <cofactor evidence="1 4">
        <name>thiamine diphosphate</name>
        <dbReference type="ChEBI" id="CHEBI:58937"/>
    </cofactor>
</comment>